<evidence type="ECO:0000256" key="1">
    <source>
        <dbReference type="SAM" id="MobiDB-lite"/>
    </source>
</evidence>
<gene>
    <name evidence="3" type="ORF">PLOB_00039581</name>
</gene>
<keyword evidence="2" id="KW-0732">Signal</keyword>
<protein>
    <submittedName>
        <fullName evidence="3">Uncharacterized protein</fullName>
    </submittedName>
</protein>
<organism evidence="3 4">
    <name type="scientific">Porites lobata</name>
    <dbReference type="NCBI Taxonomy" id="104759"/>
    <lineage>
        <taxon>Eukaryota</taxon>
        <taxon>Metazoa</taxon>
        <taxon>Cnidaria</taxon>
        <taxon>Anthozoa</taxon>
        <taxon>Hexacorallia</taxon>
        <taxon>Scleractinia</taxon>
        <taxon>Fungiina</taxon>
        <taxon>Poritidae</taxon>
        <taxon>Porites</taxon>
    </lineage>
</organism>
<evidence type="ECO:0000313" key="3">
    <source>
        <dbReference type="EMBL" id="CAH3037982.1"/>
    </source>
</evidence>
<sequence length="104" mass="11043">MKRSVSKGVIFCLAVTLLIGGVQGEESSCFGSYEHASNILCDPNSFCSLSDSAISCYCKTGYQGDATKFGTGCVSEGSKMLVEKRDADPEPWAPGMWTSAGKVR</sequence>
<feature type="chain" id="PRO_5046259073" evidence="2">
    <location>
        <begin position="25"/>
        <end position="104"/>
    </location>
</feature>
<evidence type="ECO:0000256" key="2">
    <source>
        <dbReference type="SAM" id="SignalP"/>
    </source>
</evidence>
<name>A0ABN8MX46_9CNID</name>
<reference evidence="3 4" key="1">
    <citation type="submission" date="2022-05" db="EMBL/GenBank/DDBJ databases">
        <authorList>
            <consortium name="Genoscope - CEA"/>
            <person name="William W."/>
        </authorList>
    </citation>
    <scope>NUCLEOTIDE SEQUENCE [LARGE SCALE GENOMIC DNA]</scope>
</reference>
<accession>A0ABN8MX46</accession>
<feature type="region of interest" description="Disordered" evidence="1">
    <location>
        <begin position="85"/>
        <end position="104"/>
    </location>
</feature>
<feature type="signal peptide" evidence="2">
    <location>
        <begin position="1"/>
        <end position="24"/>
    </location>
</feature>
<proteinExistence type="predicted"/>
<keyword evidence="4" id="KW-1185">Reference proteome</keyword>
<dbReference type="Proteomes" id="UP001159405">
    <property type="component" value="Unassembled WGS sequence"/>
</dbReference>
<dbReference type="EMBL" id="CALNXK010000006">
    <property type="protein sequence ID" value="CAH3037982.1"/>
    <property type="molecule type" value="Genomic_DNA"/>
</dbReference>
<evidence type="ECO:0000313" key="4">
    <source>
        <dbReference type="Proteomes" id="UP001159405"/>
    </source>
</evidence>
<comment type="caution">
    <text evidence="3">The sequence shown here is derived from an EMBL/GenBank/DDBJ whole genome shotgun (WGS) entry which is preliminary data.</text>
</comment>